<reference evidence="1" key="1">
    <citation type="submission" date="2020-08" db="EMBL/GenBank/DDBJ databases">
        <title>Multicomponent nature underlies the extraordinary mechanical properties of spider dragline silk.</title>
        <authorList>
            <person name="Kono N."/>
            <person name="Nakamura H."/>
            <person name="Mori M."/>
            <person name="Yoshida Y."/>
            <person name="Ohtoshi R."/>
            <person name="Malay A.D."/>
            <person name="Moran D.A.P."/>
            <person name="Tomita M."/>
            <person name="Numata K."/>
            <person name="Arakawa K."/>
        </authorList>
    </citation>
    <scope>NUCLEOTIDE SEQUENCE</scope>
</reference>
<organism evidence="1 2">
    <name type="scientific">Nephila pilipes</name>
    <name type="common">Giant wood spider</name>
    <name type="synonym">Nephila maculata</name>
    <dbReference type="NCBI Taxonomy" id="299642"/>
    <lineage>
        <taxon>Eukaryota</taxon>
        <taxon>Metazoa</taxon>
        <taxon>Ecdysozoa</taxon>
        <taxon>Arthropoda</taxon>
        <taxon>Chelicerata</taxon>
        <taxon>Arachnida</taxon>
        <taxon>Araneae</taxon>
        <taxon>Araneomorphae</taxon>
        <taxon>Entelegynae</taxon>
        <taxon>Araneoidea</taxon>
        <taxon>Nephilidae</taxon>
        <taxon>Nephila</taxon>
    </lineage>
</organism>
<name>A0A8X6PLB8_NEPPI</name>
<protein>
    <submittedName>
        <fullName evidence="1">Uncharacterized protein</fullName>
    </submittedName>
</protein>
<dbReference type="Proteomes" id="UP000887013">
    <property type="component" value="Unassembled WGS sequence"/>
</dbReference>
<dbReference type="EMBL" id="BMAW01071300">
    <property type="protein sequence ID" value="GFT77409.1"/>
    <property type="molecule type" value="Genomic_DNA"/>
</dbReference>
<dbReference type="AlphaFoldDB" id="A0A8X6PLB8"/>
<accession>A0A8X6PLB8</accession>
<gene>
    <name evidence="1" type="ORF">NPIL_582391</name>
</gene>
<evidence type="ECO:0000313" key="2">
    <source>
        <dbReference type="Proteomes" id="UP000887013"/>
    </source>
</evidence>
<proteinExistence type="predicted"/>
<evidence type="ECO:0000313" key="1">
    <source>
        <dbReference type="EMBL" id="GFT77409.1"/>
    </source>
</evidence>
<comment type="caution">
    <text evidence="1">The sequence shown here is derived from an EMBL/GenBank/DDBJ whole genome shotgun (WGS) entry which is preliminary data.</text>
</comment>
<keyword evidence="2" id="KW-1185">Reference proteome</keyword>
<sequence length="99" mass="10615">MSESELGINADFTQSIKIVEGFPLMLTLKSLSLRFNTKNGSSQGAYSGQRIESLLTNACVHVLNSLSSNTACVACETVWFKFLHEMKLGGLGRAGSLSA</sequence>